<dbReference type="EMBL" id="MU971340">
    <property type="protein sequence ID" value="KAK9240341.1"/>
    <property type="molecule type" value="Genomic_DNA"/>
</dbReference>
<proteinExistence type="predicted"/>
<gene>
    <name evidence="1" type="ORF">V1525DRAFT_395661</name>
</gene>
<protein>
    <submittedName>
        <fullName evidence="1">Mif2/CENP-C like-domain-containing protein</fullName>
    </submittedName>
</protein>
<name>A0ACC3T9J4_LIPKO</name>
<reference evidence="2" key="1">
    <citation type="journal article" date="2024" name="Front. Bioeng. Biotechnol.">
        <title>Genome-scale model development and genomic sequencing of the oleaginous clade Lipomyces.</title>
        <authorList>
            <person name="Czajka J.J."/>
            <person name="Han Y."/>
            <person name="Kim J."/>
            <person name="Mondo S.J."/>
            <person name="Hofstad B.A."/>
            <person name="Robles A."/>
            <person name="Haridas S."/>
            <person name="Riley R."/>
            <person name="LaButti K."/>
            <person name="Pangilinan J."/>
            <person name="Andreopoulos W."/>
            <person name="Lipzen A."/>
            <person name="Yan J."/>
            <person name="Wang M."/>
            <person name="Ng V."/>
            <person name="Grigoriev I.V."/>
            <person name="Spatafora J.W."/>
            <person name="Magnuson J.K."/>
            <person name="Baker S.E."/>
            <person name="Pomraning K.R."/>
        </authorList>
    </citation>
    <scope>NUCLEOTIDE SEQUENCE [LARGE SCALE GENOMIC DNA]</scope>
    <source>
        <strain evidence="2">CBS 7786</strain>
    </source>
</reference>
<dbReference type="Proteomes" id="UP001433508">
    <property type="component" value="Unassembled WGS sequence"/>
</dbReference>
<accession>A0ACC3T9J4</accession>
<evidence type="ECO:0000313" key="1">
    <source>
        <dbReference type="EMBL" id="KAK9240341.1"/>
    </source>
</evidence>
<comment type="caution">
    <text evidence="1">The sequence shown here is derived from an EMBL/GenBank/DDBJ whole genome shotgun (WGS) entry which is preliminary data.</text>
</comment>
<keyword evidence="2" id="KW-1185">Reference proteome</keyword>
<organism evidence="1 2">
    <name type="scientific">Lipomyces kononenkoae</name>
    <name type="common">Yeast</name>
    <dbReference type="NCBI Taxonomy" id="34357"/>
    <lineage>
        <taxon>Eukaryota</taxon>
        <taxon>Fungi</taxon>
        <taxon>Dikarya</taxon>
        <taxon>Ascomycota</taxon>
        <taxon>Saccharomycotina</taxon>
        <taxon>Lipomycetes</taxon>
        <taxon>Lipomycetales</taxon>
        <taxon>Lipomycetaceae</taxon>
        <taxon>Lipomyces</taxon>
    </lineage>
</organism>
<evidence type="ECO:0000313" key="2">
    <source>
        <dbReference type="Proteomes" id="UP001433508"/>
    </source>
</evidence>
<sequence>MESIDAFFSPAATMATAAPTASFDIHAENTRTLDSETSMDITTSRSRAESPAASLPARGLPSPGILPRRTPVKTNIGSPARRSDIARKLDFGNMRLDEGIETAAESILMPESIRGKQRGSASRNWKSKKPYAIADYDVLEDEGHASDSASEADPALHDAEIGYDDVDDKREKENQAPDEIDAKMRRYKEFQEQEKRESEERLKQITDQVTKQSQANSEAIQKSVLQVHNMNLQADSRTAVRKRTIPSPSPQPESESAVDDDDGDVDIPSEPSELEIELDDEEFVKPRAKKNVVNKKSAPSKKPLAKPKAVANKVAFKPPAAKSKPKAIARPNQLTSASQPATGARQAPEPRTLSQNIQRIVPEQPVGSDDEEDGLRRSKRVRVQPLAYWRNERIIYNLGERRESGPALPQIKEIILIDSPQSTNTAKPSTRGKSRQGSVSTRRRSEDELSDIENNSEPDEVVGEVNDFMDDEKIVKRRLAVSGHSIPFLQTASSSFKFAKTFDEPGGFMASGMVLLPVHGEKGSRPSRHNALAFCVVEGHVEVTIQDTVFRLRRGGHTIVPRGNYYSLRNVGSKKAMLFFTQSTDTLFNASQEEDGED</sequence>